<dbReference type="InterPro" id="IPR000504">
    <property type="entry name" value="RRM_dom"/>
</dbReference>
<name>A0A7S0YAM3_9CHLO</name>
<dbReference type="PANTHER" id="PTHR48027">
    <property type="entry name" value="HETEROGENEOUS NUCLEAR RIBONUCLEOPROTEIN 87F-RELATED"/>
    <property type="match status" value="1"/>
</dbReference>
<gene>
    <name evidence="5" type="ORF">PPAR00522_LOCUS2324</name>
</gene>
<dbReference type="EMBL" id="HBFM01004027">
    <property type="protein sequence ID" value="CAD8765935.1"/>
    <property type="molecule type" value="Transcribed_RNA"/>
</dbReference>
<reference evidence="5" key="1">
    <citation type="submission" date="2021-01" db="EMBL/GenBank/DDBJ databases">
        <authorList>
            <person name="Corre E."/>
            <person name="Pelletier E."/>
            <person name="Niang G."/>
            <person name="Scheremetjew M."/>
            <person name="Finn R."/>
            <person name="Kale V."/>
            <person name="Holt S."/>
            <person name="Cochrane G."/>
            <person name="Meng A."/>
            <person name="Brown T."/>
            <person name="Cohen L."/>
        </authorList>
    </citation>
    <scope>NUCLEOTIDE SEQUENCE</scope>
    <source>
        <strain evidence="5">SAG 63-3</strain>
    </source>
</reference>
<organism evidence="5">
    <name type="scientific">Polytomella parva</name>
    <dbReference type="NCBI Taxonomy" id="51329"/>
    <lineage>
        <taxon>Eukaryota</taxon>
        <taxon>Viridiplantae</taxon>
        <taxon>Chlorophyta</taxon>
        <taxon>core chlorophytes</taxon>
        <taxon>Chlorophyceae</taxon>
        <taxon>CS clade</taxon>
        <taxon>Chlamydomonadales</taxon>
        <taxon>Chlamydomonadaceae</taxon>
        <taxon>Polytomella</taxon>
    </lineage>
</organism>
<feature type="region of interest" description="Disordered" evidence="3">
    <location>
        <begin position="466"/>
        <end position="485"/>
    </location>
</feature>
<evidence type="ECO:0000256" key="3">
    <source>
        <dbReference type="SAM" id="MobiDB-lite"/>
    </source>
</evidence>
<accession>A0A7S0YAM3</accession>
<dbReference type="AlphaFoldDB" id="A0A7S0YAM3"/>
<sequence>MDFSENSSTQYSNDSDSMVKSCRALFVKGLAKAATERHLLNVFAGFGPVVSCQIARHRSGRSAGFAIVTFAKAEDAVVAMETVENQIFLGRRMCIRWFQPNRVDSKSDEDNLCGLDASRLLSMSQFMESDQCSEQLDSQMNSNTQTLWSNTVSSWLNNHSGQQAPMLTHDTPLQDSVASMPLTNGSLNVSKVNSGFDNKLENSDCFNSPSTKSKESMDDSFNFSFFDSSPDIGRTTGQNSEESSPTNIKKSRLATKWGVLSIPDVTGPSGQSPRSICSSQSGDCSTSSSASIDFLSSKSSNGDSQDSSTFQAGFVDLLTEAPFSKQASWSNNNASDNSKAISSNWNLWNSSSFVVPPSTTNTFTASVNAPMPLPGESNLDRWNRNNGSLPESSSTDNFASNFGNIFATHDNGHNSYSASKDAGKNAFAIPLGISDSSTNATLSCKSSALNGSVNSLTLNANDCNTKDNSSRSVNQIAPPPVSPPSTVVHPMHQVNPNGGGYASMLTSTQGLNDGNANGFINVSNNNSTFTNSSNNNPIMAMLFPPSCSSQQYPSTSMMASQVNNSNYMVHNNSCNNVVGNNNSSHNIGIPSMNFMADMINSTYSAQQQYANALAMMVEAQKKLLEAAASINYQTSGMKSASGMVHHQLSNSAQQLGSAACQLPSAFPTHLTSMPIMYPCITHSR</sequence>
<feature type="region of interest" description="Disordered" evidence="3">
    <location>
        <begin position="228"/>
        <end position="283"/>
    </location>
</feature>
<dbReference type="Gene3D" id="3.30.70.330">
    <property type="match status" value="1"/>
</dbReference>
<dbReference type="GO" id="GO:0003723">
    <property type="term" value="F:RNA binding"/>
    <property type="evidence" value="ECO:0007669"/>
    <property type="project" value="UniProtKB-UniRule"/>
</dbReference>
<dbReference type="Pfam" id="PF00076">
    <property type="entry name" value="RRM_1"/>
    <property type="match status" value="1"/>
</dbReference>
<dbReference type="PROSITE" id="PS50102">
    <property type="entry name" value="RRM"/>
    <property type="match status" value="1"/>
</dbReference>
<evidence type="ECO:0000256" key="1">
    <source>
        <dbReference type="ARBA" id="ARBA00022884"/>
    </source>
</evidence>
<dbReference type="SMART" id="SM00360">
    <property type="entry name" value="RRM"/>
    <property type="match status" value="1"/>
</dbReference>
<protein>
    <recommendedName>
        <fullName evidence="4">RRM domain-containing protein</fullName>
    </recommendedName>
</protein>
<feature type="domain" description="RRM" evidence="4">
    <location>
        <begin position="23"/>
        <end position="100"/>
    </location>
</feature>
<dbReference type="CDD" id="cd00590">
    <property type="entry name" value="RRM_SF"/>
    <property type="match status" value="1"/>
</dbReference>
<keyword evidence="1 2" id="KW-0694">RNA-binding</keyword>
<feature type="compositionally biased region" description="Polar residues" evidence="3">
    <location>
        <begin position="235"/>
        <end position="248"/>
    </location>
</feature>
<dbReference type="SUPFAM" id="SSF54928">
    <property type="entry name" value="RNA-binding domain, RBD"/>
    <property type="match status" value="1"/>
</dbReference>
<evidence type="ECO:0000313" key="5">
    <source>
        <dbReference type="EMBL" id="CAD8765935.1"/>
    </source>
</evidence>
<evidence type="ECO:0000256" key="2">
    <source>
        <dbReference type="PROSITE-ProRule" id="PRU00176"/>
    </source>
</evidence>
<proteinExistence type="predicted"/>
<evidence type="ECO:0000259" key="4">
    <source>
        <dbReference type="PROSITE" id="PS50102"/>
    </source>
</evidence>
<dbReference type="InterPro" id="IPR012677">
    <property type="entry name" value="Nucleotide-bd_a/b_plait_sf"/>
</dbReference>
<dbReference type="InterPro" id="IPR052462">
    <property type="entry name" value="SLIRP/GR-RBP-like"/>
</dbReference>
<dbReference type="InterPro" id="IPR035979">
    <property type="entry name" value="RBD_domain_sf"/>
</dbReference>